<evidence type="ECO:0000256" key="2">
    <source>
        <dbReference type="ARBA" id="ARBA00023002"/>
    </source>
</evidence>
<dbReference type="PRINTS" id="PR00081">
    <property type="entry name" value="GDHRDH"/>
</dbReference>
<dbReference type="PANTHER" id="PTHR43477:SF1">
    <property type="entry name" value="DIHYDROANTICAPSIN 7-DEHYDROGENASE"/>
    <property type="match status" value="1"/>
</dbReference>
<proteinExistence type="inferred from homology"/>
<gene>
    <name evidence="3" type="ORF">ACFQ1Z_09740</name>
</gene>
<name>A0ABW3FAL3_9PROT</name>
<keyword evidence="4" id="KW-1185">Reference proteome</keyword>
<sequence>MKVLLVGASGTIGKAIIAELGQQHEIITAGKSSGQHNVDLTSVQSVENLFNQVGKVDAIIAAAGNVHWGSFKDMTADEFKIGINEKLLGQVNLTLVGQKFLNEGGSITLTSGSLSHDPHRGGASFTTVNSSVDGFIRGVSVELEGGRRINSVSPNVLEESWHLYGLGVPGTTPVPAALVAKAYRKSVEGHQTGQTYQVW</sequence>
<dbReference type="PANTHER" id="PTHR43477">
    <property type="entry name" value="DIHYDROANTICAPSIN 7-DEHYDROGENASE"/>
    <property type="match status" value="1"/>
</dbReference>
<dbReference type="InterPro" id="IPR002347">
    <property type="entry name" value="SDR_fam"/>
</dbReference>
<dbReference type="Pfam" id="PF13561">
    <property type="entry name" value="adh_short_C2"/>
    <property type="match status" value="1"/>
</dbReference>
<dbReference type="NCBIfam" id="NF005754">
    <property type="entry name" value="PRK07578.1"/>
    <property type="match status" value="1"/>
</dbReference>
<evidence type="ECO:0000256" key="1">
    <source>
        <dbReference type="ARBA" id="ARBA00006484"/>
    </source>
</evidence>
<protein>
    <submittedName>
        <fullName evidence="3">Short chain dehydrogenase</fullName>
    </submittedName>
</protein>
<dbReference type="Gene3D" id="3.40.50.720">
    <property type="entry name" value="NAD(P)-binding Rossmann-like Domain"/>
    <property type="match status" value="1"/>
</dbReference>
<organism evidence="3 4">
    <name type="scientific">Methylophilus luteus</name>
    <dbReference type="NCBI Taxonomy" id="640108"/>
    <lineage>
        <taxon>Bacteria</taxon>
        <taxon>Pseudomonadati</taxon>
        <taxon>Pseudomonadota</taxon>
        <taxon>Betaproteobacteria</taxon>
        <taxon>Nitrosomonadales</taxon>
        <taxon>Methylophilaceae</taxon>
        <taxon>Methylophilus</taxon>
    </lineage>
</organism>
<comment type="caution">
    <text evidence="3">The sequence shown here is derived from an EMBL/GenBank/DDBJ whole genome shotgun (WGS) entry which is preliminary data.</text>
</comment>
<evidence type="ECO:0000313" key="4">
    <source>
        <dbReference type="Proteomes" id="UP001597128"/>
    </source>
</evidence>
<accession>A0ABW3FAL3</accession>
<dbReference type="SUPFAM" id="SSF51735">
    <property type="entry name" value="NAD(P)-binding Rossmann-fold domains"/>
    <property type="match status" value="1"/>
</dbReference>
<keyword evidence="2" id="KW-0560">Oxidoreductase</keyword>
<dbReference type="InterPro" id="IPR036291">
    <property type="entry name" value="NAD(P)-bd_dom_sf"/>
</dbReference>
<dbReference type="EMBL" id="JBHTKB010000002">
    <property type="protein sequence ID" value="MFD0913826.1"/>
    <property type="molecule type" value="Genomic_DNA"/>
</dbReference>
<dbReference type="InterPro" id="IPR051122">
    <property type="entry name" value="SDR_DHRS6-like"/>
</dbReference>
<reference evidence="4" key="1">
    <citation type="journal article" date="2019" name="Int. J. Syst. Evol. Microbiol.">
        <title>The Global Catalogue of Microorganisms (GCM) 10K type strain sequencing project: providing services to taxonomists for standard genome sequencing and annotation.</title>
        <authorList>
            <consortium name="The Broad Institute Genomics Platform"/>
            <consortium name="The Broad Institute Genome Sequencing Center for Infectious Disease"/>
            <person name="Wu L."/>
            <person name="Ma J."/>
        </authorList>
    </citation>
    <scope>NUCLEOTIDE SEQUENCE [LARGE SCALE GENOMIC DNA]</scope>
    <source>
        <strain evidence="4">CCUG 58412</strain>
    </source>
</reference>
<evidence type="ECO:0000313" key="3">
    <source>
        <dbReference type="EMBL" id="MFD0913826.1"/>
    </source>
</evidence>
<dbReference type="CDD" id="cd11731">
    <property type="entry name" value="Lin1944_like_SDR_c"/>
    <property type="match status" value="1"/>
</dbReference>
<dbReference type="Proteomes" id="UP001597128">
    <property type="component" value="Unassembled WGS sequence"/>
</dbReference>
<comment type="similarity">
    <text evidence="1">Belongs to the short-chain dehydrogenases/reductases (SDR) family.</text>
</comment>